<keyword evidence="1" id="KW-0808">Transferase</keyword>
<gene>
    <name evidence="2" type="ORF">DR116_0024860</name>
</gene>
<dbReference type="EMBL" id="QNGD03000014">
    <property type="protein sequence ID" value="RWQ71092.1"/>
    <property type="molecule type" value="Genomic_DNA"/>
</dbReference>
<dbReference type="InterPro" id="IPR027417">
    <property type="entry name" value="P-loop_NTPase"/>
</dbReference>
<dbReference type="Proteomes" id="UP000253597">
    <property type="component" value="Unassembled WGS sequence"/>
</dbReference>
<evidence type="ECO:0000256" key="1">
    <source>
        <dbReference type="ARBA" id="ARBA00022679"/>
    </source>
</evidence>
<evidence type="ECO:0000313" key="2">
    <source>
        <dbReference type="EMBL" id="RWQ71092.1"/>
    </source>
</evidence>
<dbReference type="PANTHER" id="PTHR10605:SF56">
    <property type="entry name" value="BIFUNCTIONAL HEPARAN SULFATE N-DEACETYLASE_N-SULFOTRANSFERASE"/>
    <property type="match status" value="1"/>
</dbReference>
<evidence type="ECO:0000313" key="3">
    <source>
        <dbReference type="Proteomes" id="UP000253597"/>
    </source>
</evidence>
<dbReference type="GO" id="GO:0008146">
    <property type="term" value="F:sulfotransferase activity"/>
    <property type="evidence" value="ECO:0007669"/>
    <property type="project" value="InterPro"/>
</dbReference>
<accession>A0A9X8NTN5</accession>
<sequence>MSKWPNFFIVGSAKSGTTSMYYYLKDHPDIFFSTPKEPSYFSNKFLNYPYSAEDKRSQFFMSYLINNEKEYLKLFESSNCKKAIGEATPNYLYYNESAIEIKKKVPDAKIIILLRNPVERAFSSYMMNVRDLDETESFEEALRLEEYRIKQNYHYAWFYKKTGLYYKQVKKFLDTFGKDKVKIVLFDDICRDKKGTLKDVCEFLEVDASYYDDYDFKMFNVSGRPKVKFINYLLRQKNPIRSAVQKILPYHFRHKTTFHILKMNCKKEDMNSSTRKELQNHFNKDIRDLSSLIKKDLSHWLS</sequence>
<dbReference type="Gene3D" id="3.40.50.300">
    <property type="entry name" value="P-loop containing nucleotide triphosphate hydrolases"/>
    <property type="match status" value="1"/>
</dbReference>
<dbReference type="AlphaFoldDB" id="A0A9X8NTN5"/>
<dbReference type="PANTHER" id="PTHR10605">
    <property type="entry name" value="HEPARAN SULFATE SULFOTRANSFERASE"/>
    <property type="match status" value="1"/>
</dbReference>
<reference evidence="2 3" key="1">
    <citation type="submission" date="2019-01" db="EMBL/GenBank/DDBJ databases">
        <title>Draft genome sequence of heavy metal resistant Bacillus cereus NWUAB01.</title>
        <authorList>
            <person name="Babalola O."/>
            <person name="Aremu B.R."/>
            <person name="Ayangbenro A.S."/>
        </authorList>
    </citation>
    <scope>NUCLEOTIDE SEQUENCE [LARGE SCALE GENOMIC DNA]</scope>
    <source>
        <strain evidence="2 3">NWUAB01</strain>
    </source>
</reference>
<dbReference type="RefSeq" id="WP_113303056.1">
    <property type="nucleotide sequence ID" value="NZ_QNGD03000014.1"/>
</dbReference>
<protein>
    <submittedName>
        <fullName evidence="2">Sulfotransferase</fullName>
    </submittedName>
</protein>
<dbReference type="Pfam" id="PF13469">
    <property type="entry name" value="Sulfotransfer_3"/>
    <property type="match status" value="1"/>
</dbReference>
<proteinExistence type="predicted"/>
<dbReference type="SUPFAM" id="SSF52540">
    <property type="entry name" value="P-loop containing nucleoside triphosphate hydrolases"/>
    <property type="match status" value="1"/>
</dbReference>
<organism evidence="2 3">
    <name type="scientific">Bacillus cereus</name>
    <dbReference type="NCBI Taxonomy" id="1396"/>
    <lineage>
        <taxon>Bacteria</taxon>
        <taxon>Bacillati</taxon>
        <taxon>Bacillota</taxon>
        <taxon>Bacilli</taxon>
        <taxon>Bacillales</taxon>
        <taxon>Bacillaceae</taxon>
        <taxon>Bacillus</taxon>
        <taxon>Bacillus cereus group</taxon>
    </lineage>
</organism>
<name>A0A9X8NTN5_BACCE</name>
<dbReference type="InterPro" id="IPR037359">
    <property type="entry name" value="NST/OST"/>
</dbReference>
<comment type="caution">
    <text evidence="2">The sequence shown here is derived from an EMBL/GenBank/DDBJ whole genome shotgun (WGS) entry which is preliminary data.</text>
</comment>